<feature type="compositionally biased region" description="Basic and acidic residues" evidence="1">
    <location>
        <begin position="85"/>
        <end position="131"/>
    </location>
</feature>
<protein>
    <submittedName>
        <fullName evidence="2">Uncharacterized protein</fullName>
    </submittedName>
</protein>
<dbReference type="AlphaFoldDB" id="A0A8T1VXF3"/>
<dbReference type="Proteomes" id="UP000694044">
    <property type="component" value="Unassembled WGS sequence"/>
</dbReference>
<sequence length="242" mass="27636">MGSEGEHTELLERARRLCLAARQLELPVLLPGCGRRVAAREEGDGAAPGVDGGDRTRRSSSSTGSHRDSMGNLPLVPAPSTAPALKDHQKPVKQSENEDKLTQEDARRLEEQKKRQERRLEKVKQAQERARARVARASQLQQQHTLRAAEQQQSDASSAAEECAEKIRRVQESRHRAQERIRMKRQEKTPDTPPRSSVPGMGAEPANLKSFHRKTIRRLKAYELRERLWFYFLHSTNLWMLR</sequence>
<feature type="compositionally biased region" description="Basic and acidic residues" evidence="1">
    <location>
        <begin position="163"/>
        <end position="190"/>
    </location>
</feature>
<evidence type="ECO:0000313" key="3">
    <source>
        <dbReference type="Proteomes" id="UP000694044"/>
    </source>
</evidence>
<feature type="region of interest" description="Disordered" evidence="1">
    <location>
        <begin position="39"/>
        <end position="205"/>
    </location>
</feature>
<reference evidence="2" key="1">
    <citation type="submission" date="2021-02" db="EMBL/GenBank/DDBJ databases">
        <authorList>
            <person name="Palmer J.M."/>
        </authorList>
    </citation>
    <scope>NUCLEOTIDE SEQUENCE</scope>
    <source>
        <strain evidence="2">SCRP734</strain>
    </source>
</reference>
<keyword evidence="3" id="KW-1185">Reference proteome</keyword>
<organism evidence="2 3">
    <name type="scientific">Phytophthora pseudosyringae</name>
    <dbReference type="NCBI Taxonomy" id="221518"/>
    <lineage>
        <taxon>Eukaryota</taxon>
        <taxon>Sar</taxon>
        <taxon>Stramenopiles</taxon>
        <taxon>Oomycota</taxon>
        <taxon>Peronosporomycetes</taxon>
        <taxon>Peronosporales</taxon>
        <taxon>Peronosporaceae</taxon>
        <taxon>Phytophthora</taxon>
    </lineage>
</organism>
<dbReference type="OrthoDB" id="120011at2759"/>
<name>A0A8T1VXF3_9STRA</name>
<gene>
    <name evidence="2" type="ORF">PHYPSEUDO_001268</name>
</gene>
<evidence type="ECO:0000313" key="2">
    <source>
        <dbReference type="EMBL" id="KAG7385616.1"/>
    </source>
</evidence>
<proteinExistence type="predicted"/>
<dbReference type="EMBL" id="JAGDFM010000118">
    <property type="protein sequence ID" value="KAG7385616.1"/>
    <property type="molecule type" value="Genomic_DNA"/>
</dbReference>
<evidence type="ECO:0000256" key="1">
    <source>
        <dbReference type="SAM" id="MobiDB-lite"/>
    </source>
</evidence>
<accession>A0A8T1VXF3</accession>
<feature type="compositionally biased region" description="Low complexity" evidence="1">
    <location>
        <begin position="135"/>
        <end position="161"/>
    </location>
</feature>
<comment type="caution">
    <text evidence="2">The sequence shown here is derived from an EMBL/GenBank/DDBJ whole genome shotgun (WGS) entry which is preliminary data.</text>
</comment>